<name>A0A9Q1K429_9CARY</name>
<dbReference type="InterPro" id="IPR001568">
    <property type="entry name" value="RNase_T2-like"/>
</dbReference>
<comment type="similarity">
    <text evidence="1 2">Belongs to the RNase T2 family.</text>
</comment>
<dbReference type="GO" id="GO:0033897">
    <property type="term" value="F:ribonuclease T2 activity"/>
    <property type="evidence" value="ECO:0007669"/>
    <property type="project" value="InterPro"/>
</dbReference>
<dbReference type="GO" id="GO:0005576">
    <property type="term" value="C:extracellular region"/>
    <property type="evidence" value="ECO:0007669"/>
    <property type="project" value="TreeGrafter"/>
</dbReference>
<dbReference type="OrthoDB" id="1260895at2759"/>
<dbReference type="Proteomes" id="UP001153076">
    <property type="component" value="Unassembled WGS sequence"/>
</dbReference>
<dbReference type="EMBL" id="JAKOGI010000323">
    <property type="protein sequence ID" value="KAJ8436901.1"/>
    <property type="molecule type" value="Genomic_DNA"/>
</dbReference>
<keyword evidence="4" id="KW-1185">Reference proteome</keyword>
<dbReference type="GO" id="GO:0006401">
    <property type="term" value="P:RNA catabolic process"/>
    <property type="evidence" value="ECO:0007669"/>
    <property type="project" value="TreeGrafter"/>
</dbReference>
<evidence type="ECO:0000256" key="2">
    <source>
        <dbReference type="RuleBase" id="RU004328"/>
    </source>
</evidence>
<evidence type="ECO:0000256" key="1">
    <source>
        <dbReference type="ARBA" id="ARBA00007469"/>
    </source>
</evidence>
<evidence type="ECO:0000313" key="3">
    <source>
        <dbReference type="EMBL" id="KAJ8436901.1"/>
    </source>
</evidence>
<protein>
    <submittedName>
        <fullName evidence="3">Uncharacterized protein</fullName>
    </submittedName>
</protein>
<gene>
    <name evidence="3" type="ORF">Cgig2_017326</name>
</gene>
<comment type="caution">
    <text evidence="3">The sequence shown here is derived from an EMBL/GenBank/DDBJ whole genome shotgun (WGS) entry which is preliminary data.</text>
</comment>
<dbReference type="PANTHER" id="PTHR11240">
    <property type="entry name" value="RIBONUCLEASE T2"/>
    <property type="match status" value="1"/>
</dbReference>
<dbReference type="GO" id="GO:0003723">
    <property type="term" value="F:RNA binding"/>
    <property type="evidence" value="ECO:0007669"/>
    <property type="project" value="InterPro"/>
</dbReference>
<dbReference type="Gene3D" id="3.90.730.10">
    <property type="entry name" value="Ribonuclease T2-like"/>
    <property type="match status" value="1"/>
</dbReference>
<reference evidence="3" key="1">
    <citation type="submission" date="2022-04" db="EMBL/GenBank/DDBJ databases">
        <title>Carnegiea gigantea Genome sequencing and assembly v2.</title>
        <authorList>
            <person name="Copetti D."/>
            <person name="Sanderson M.J."/>
            <person name="Burquez A."/>
            <person name="Wojciechowski M.F."/>
        </authorList>
    </citation>
    <scope>NUCLEOTIDE SEQUENCE</scope>
    <source>
        <strain evidence="3">SGP5-SGP5p</strain>
        <tissue evidence="3">Aerial part</tissue>
    </source>
</reference>
<proteinExistence type="inferred from homology"/>
<dbReference type="InterPro" id="IPR036430">
    <property type="entry name" value="RNase_T2-like_sf"/>
</dbReference>
<organism evidence="3 4">
    <name type="scientific">Carnegiea gigantea</name>
    <dbReference type="NCBI Taxonomy" id="171969"/>
    <lineage>
        <taxon>Eukaryota</taxon>
        <taxon>Viridiplantae</taxon>
        <taxon>Streptophyta</taxon>
        <taxon>Embryophyta</taxon>
        <taxon>Tracheophyta</taxon>
        <taxon>Spermatophyta</taxon>
        <taxon>Magnoliopsida</taxon>
        <taxon>eudicotyledons</taxon>
        <taxon>Gunneridae</taxon>
        <taxon>Pentapetalae</taxon>
        <taxon>Caryophyllales</taxon>
        <taxon>Cactineae</taxon>
        <taxon>Cactaceae</taxon>
        <taxon>Cactoideae</taxon>
        <taxon>Echinocereeae</taxon>
        <taxon>Carnegiea</taxon>
    </lineage>
</organism>
<dbReference type="AlphaFoldDB" id="A0A9Q1K429"/>
<sequence>MGFWRHEWHDHGSCSGMSFDDYFKKAADKGTTYCPDILTALRARGITPNDTQPYPLLDFRSVIENHLHFIPILRCKLLERRYYIQECTVKWGSRTRYGGFADKVLQPSTVLLSASLVPEDALLPGLRQSGHTCHACSSQRHPAQGSQEILPIDLQTRIQEIKPDQAPHKMRYQMADVLFYAKMKQWCLYKRSLFSLWAHLESDTKRLCN</sequence>
<dbReference type="SUPFAM" id="SSF55895">
    <property type="entry name" value="Ribonuclease Rh-like"/>
    <property type="match status" value="1"/>
</dbReference>
<accession>A0A9Q1K429</accession>
<dbReference type="PANTHER" id="PTHR11240:SF22">
    <property type="entry name" value="RIBONUCLEASE T2"/>
    <property type="match status" value="1"/>
</dbReference>
<dbReference type="Pfam" id="PF00445">
    <property type="entry name" value="Ribonuclease_T2"/>
    <property type="match status" value="1"/>
</dbReference>
<evidence type="ECO:0000313" key="4">
    <source>
        <dbReference type="Proteomes" id="UP001153076"/>
    </source>
</evidence>